<feature type="domain" description="Nudix hydrolase" evidence="3">
    <location>
        <begin position="161"/>
        <end position="302"/>
    </location>
</feature>
<dbReference type="RefSeq" id="XP_044559278.1">
    <property type="nucleotide sequence ID" value="XM_044710249.1"/>
</dbReference>
<organism evidence="4 5">
    <name type="scientific">Naegleria fowleri</name>
    <name type="common">Brain eating amoeba</name>
    <dbReference type="NCBI Taxonomy" id="5763"/>
    <lineage>
        <taxon>Eukaryota</taxon>
        <taxon>Discoba</taxon>
        <taxon>Heterolobosea</taxon>
        <taxon>Tetramitia</taxon>
        <taxon>Eutetramitia</taxon>
        <taxon>Vahlkampfiidae</taxon>
        <taxon>Naegleria</taxon>
    </lineage>
</organism>
<proteinExistence type="inferred from homology"/>
<dbReference type="Pfam" id="PF00293">
    <property type="entry name" value="NUDIX"/>
    <property type="match status" value="1"/>
</dbReference>
<name>A0A6A5BLX0_NAEFO</name>
<dbReference type="VEuPathDB" id="AmoebaDB:NfTy_088770"/>
<dbReference type="CDD" id="cd04670">
    <property type="entry name" value="NUDIX_ASFGF2_Nudt6"/>
    <property type="match status" value="1"/>
</dbReference>
<protein>
    <recommendedName>
        <fullName evidence="3">Nudix hydrolase domain-containing protein</fullName>
    </recommendedName>
</protein>
<evidence type="ECO:0000259" key="3">
    <source>
        <dbReference type="PROSITE" id="PS51462"/>
    </source>
</evidence>
<gene>
    <name evidence="4" type="ORF">FDP41_006597</name>
</gene>
<evidence type="ECO:0000256" key="1">
    <source>
        <dbReference type="ARBA" id="ARBA00005582"/>
    </source>
</evidence>
<comment type="similarity">
    <text evidence="1">Belongs to the Nudix hydrolase family.</text>
</comment>
<dbReference type="InterPro" id="IPR003293">
    <property type="entry name" value="Nudix_hydrolase6-like"/>
</dbReference>
<dbReference type="VEuPathDB" id="AmoebaDB:FDP41_006597"/>
<dbReference type="InterPro" id="IPR020084">
    <property type="entry name" value="NUDIX_hydrolase_CS"/>
</dbReference>
<dbReference type="GO" id="GO:0047631">
    <property type="term" value="F:ADP-ribose diphosphatase activity"/>
    <property type="evidence" value="ECO:0007669"/>
    <property type="project" value="TreeGrafter"/>
</dbReference>
<dbReference type="PROSITE" id="PS51462">
    <property type="entry name" value="NUDIX"/>
    <property type="match status" value="1"/>
</dbReference>
<dbReference type="EMBL" id="VFQX01000052">
    <property type="protein sequence ID" value="KAF0974565.1"/>
    <property type="molecule type" value="Genomic_DNA"/>
</dbReference>
<accession>A0A6A5BLX0</accession>
<dbReference type="SUPFAM" id="SSF55811">
    <property type="entry name" value="Nudix"/>
    <property type="match status" value="1"/>
</dbReference>
<dbReference type="InterPro" id="IPR000086">
    <property type="entry name" value="NUDIX_hydrolase_dom"/>
</dbReference>
<dbReference type="InterPro" id="IPR040618">
    <property type="entry name" value="Pre-Nudix"/>
</dbReference>
<dbReference type="VEuPathDB" id="AmoebaDB:NF0058320"/>
<evidence type="ECO:0000313" key="4">
    <source>
        <dbReference type="EMBL" id="KAF0974565.1"/>
    </source>
</evidence>
<dbReference type="GeneID" id="68113815"/>
<dbReference type="PANTHER" id="PTHR13994:SF13">
    <property type="entry name" value="FI03680P"/>
    <property type="match status" value="1"/>
</dbReference>
<dbReference type="AlphaFoldDB" id="A0A6A5BLX0"/>
<dbReference type="OMA" id="GVWIKLA"/>
<dbReference type="OrthoDB" id="447842at2759"/>
<reference evidence="4 5" key="1">
    <citation type="journal article" date="2019" name="Sci. Rep.">
        <title>Nanopore sequencing improves the draft genome of the human pathogenic amoeba Naegleria fowleri.</title>
        <authorList>
            <person name="Liechti N."/>
            <person name="Schurch N."/>
            <person name="Bruggmann R."/>
            <person name="Wittwer M."/>
        </authorList>
    </citation>
    <scope>NUCLEOTIDE SEQUENCE [LARGE SCALE GENOMIC DNA]</scope>
    <source>
        <strain evidence="4 5">ATCC 30894</strain>
    </source>
</reference>
<dbReference type="InterPro" id="IPR015797">
    <property type="entry name" value="NUDIX_hydrolase-like_dom_sf"/>
</dbReference>
<keyword evidence="5" id="KW-1185">Reference proteome</keyword>
<dbReference type="Gene3D" id="3.40.630.30">
    <property type="match status" value="1"/>
</dbReference>
<dbReference type="GO" id="GO:0051287">
    <property type="term" value="F:NAD binding"/>
    <property type="evidence" value="ECO:0007669"/>
    <property type="project" value="TreeGrafter"/>
</dbReference>
<evidence type="ECO:0000256" key="2">
    <source>
        <dbReference type="ARBA" id="ARBA00022801"/>
    </source>
</evidence>
<sequence>MSKFSDHNKQVSVSSLLTNQYAQEFHFKHGQASSSSSTAAHSSKTSEITSNLSEIFQQSTIDQYRAVKVEIGNQVNISSTDEFEIILGKALHAWQNKSSKAIDYNSRVRSVHLKIDAKFSELIPICLKKFGFSFHHCKPEYIYLHKWLATEEKNTYPPYCQHYVGVGGCVVDFEKEEILIITEKINLLPSHMKPYKFPGGQLDHHEFIEEGVCREVREETNVETNFKGILGFRYKKAFRFGNPDIYYICLLEPKSQEHKKTISACPTEIDLCQWVPLDVYFKYESLAPVQEHARKLLKRYIETRKQNPQDCDKLLFKSTFQSKDHVLNVEKFKEVEPNPEFLLYPNI</sequence>
<dbReference type="Gene3D" id="3.90.79.10">
    <property type="entry name" value="Nucleoside Triphosphate Pyrophosphohydrolase"/>
    <property type="match status" value="1"/>
</dbReference>
<dbReference type="PROSITE" id="PS00893">
    <property type="entry name" value="NUDIX_BOX"/>
    <property type="match status" value="1"/>
</dbReference>
<dbReference type="GO" id="GO:0035529">
    <property type="term" value="F:NADH pyrophosphatase activity"/>
    <property type="evidence" value="ECO:0007669"/>
    <property type="project" value="TreeGrafter"/>
</dbReference>
<dbReference type="Proteomes" id="UP000444721">
    <property type="component" value="Unassembled WGS sequence"/>
</dbReference>
<dbReference type="Pfam" id="PF18290">
    <property type="entry name" value="Nudix_hydro"/>
    <property type="match status" value="1"/>
</dbReference>
<comment type="caution">
    <text evidence="4">The sequence shown here is derived from an EMBL/GenBank/DDBJ whole genome shotgun (WGS) entry which is preliminary data.</text>
</comment>
<keyword evidence="2" id="KW-0378">Hydrolase</keyword>
<evidence type="ECO:0000313" key="5">
    <source>
        <dbReference type="Proteomes" id="UP000444721"/>
    </source>
</evidence>
<dbReference type="PANTHER" id="PTHR13994">
    <property type="entry name" value="NUDIX HYDROLASE RELATED"/>
    <property type="match status" value="1"/>
</dbReference>